<dbReference type="EMBL" id="GBXM01050770">
    <property type="protein sequence ID" value="JAH57807.1"/>
    <property type="molecule type" value="Transcribed_RNA"/>
</dbReference>
<reference evidence="1" key="1">
    <citation type="submission" date="2014-11" db="EMBL/GenBank/DDBJ databases">
        <authorList>
            <person name="Amaro Gonzalez C."/>
        </authorList>
    </citation>
    <scope>NUCLEOTIDE SEQUENCE</scope>
</reference>
<evidence type="ECO:0000313" key="1">
    <source>
        <dbReference type="EMBL" id="JAH57807.1"/>
    </source>
</evidence>
<dbReference type="AlphaFoldDB" id="A0A0E9TWH4"/>
<protein>
    <submittedName>
        <fullName evidence="1">Uncharacterized protein</fullName>
    </submittedName>
</protein>
<name>A0A0E9TWH4_ANGAN</name>
<sequence length="30" mass="3408">MISVVLALYSSTLDLKLNNMRLKIRLSALM</sequence>
<reference evidence="1" key="2">
    <citation type="journal article" date="2015" name="Fish Shellfish Immunol.">
        <title>Early steps in the European eel (Anguilla anguilla)-Vibrio vulnificus interaction in the gills: Role of the RtxA13 toxin.</title>
        <authorList>
            <person name="Callol A."/>
            <person name="Pajuelo D."/>
            <person name="Ebbesson L."/>
            <person name="Teles M."/>
            <person name="MacKenzie S."/>
            <person name="Amaro C."/>
        </authorList>
    </citation>
    <scope>NUCLEOTIDE SEQUENCE</scope>
</reference>
<organism evidence="1">
    <name type="scientific">Anguilla anguilla</name>
    <name type="common">European freshwater eel</name>
    <name type="synonym">Muraena anguilla</name>
    <dbReference type="NCBI Taxonomy" id="7936"/>
    <lineage>
        <taxon>Eukaryota</taxon>
        <taxon>Metazoa</taxon>
        <taxon>Chordata</taxon>
        <taxon>Craniata</taxon>
        <taxon>Vertebrata</taxon>
        <taxon>Euteleostomi</taxon>
        <taxon>Actinopterygii</taxon>
        <taxon>Neopterygii</taxon>
        <taxon>Teleostei</taxon>
        <taxon>Anguilliformes</taxon>
        <taxon>Anguillidae</taxon>
        <taxon>Anguilla</taxon>
    </lineage>
</organism>
<proteinExistence type="predicted"/>
<accession>A0A0E9TWH4</accession>